<feature type="repeat" description="PPR" evidence="2">
    <location>
        <begin position="440"/>
        <end position="474"/>
    </location>
</feature>
<dbReference type="PROSITE" id="PS51375">
    <property type="entry name" value="PPR"/>
    <property type="match status" value="3"/>
</dbReference>
<dbReference type="OrthoDB" id="185373at2759"/>
<evidence type="ECO:0000256" key="2">
    <source>
        <dbReference type="PROSITE-ProRule" id="PRU00708"/>
    </source>
</evidence>
<accession>A0A0K9NKA3</accession>
<protein>
    <submittedName>
        <fullName evidence="3">Putative Pentatricopeptide repeat-containing protein</fullName>
    </submittedName>
</protein>
<dbReference type="OMA" id="LWPNDPA"/>
<keyword evidence="4" id="KW-1185">Reference proteome</keyword>
<feature type="repeat" description="PPR" evidence="2">
    <location>
        <begin position="133"/>
        <end position="167"/>
    </location>
</feature>
<dbReference type="InterPro" id="IPR002885">
    <property type="entry name" value="PPR_rpt"/>
</dbReference>
<gene>
    <name evidence="3" type="ORF">ZOSMA_88G00070</name>
</gene>
<evidence type="ECO:0000313" key="4">
    <source>
        <dbReference type="Proteomes" id="UP000036987"/>
    </source>
</evidence>
<dbReference type="InterPro" id="IPR046848">
    <property type="entry name" value="E_motif"/>
</dbReference>
<dbReference type="InterPro" id="IPR011990">
    <property type="entry name" value="TPR-like_helical_dom_sf"/>
</dbReference>
<proteinExistence type="predicted"/>
<evidence type="ECO:0000313" key="3">
    <source>
        <dbReference type="EMBL" id="KMZ57186.1"/>
    </source>
</evidence>
<dbReference type="InterPro" id="IPR046960">
    <property type="entry name" value="PPR_At4g14850-like_plant"/>
</dbReference>
<dbReference type="FunFam" id="1.25.40.10:FF:000285">
    <property type="entry name" value="Pentatricopeptide repeat-containing protein, chloroplastic"/>
    <property type="match status" value="1"/>
</dbReference>
<dbReference type="Pfam" id="PF01535">
    <property type="entry name" value="PPR"/>
    <property type="match status" value="6"/>
</dbReference>
<feature type="repeat" description="PPR" evidence="2">
    <location>
        <begin position="203"/>
        <end position="237"/>
    </location>
</feature>
<dbReference type="GO" id="GO:0003723">
    <property type="term" value="F:RNA binding"/>
    <property type="evidence" value="ECO:0000318"/>
    <property type="project" value="GO_Central"/>
</dbReference>
<dbReference type="EMBL" id="LFYR01002101">
    <property type="protein sequence ID" value="KMZ57186.1"/>
    <property type="molecule type" value="Genomic_DNA"/>
</dbReference>
<reference evidence="4" key="1">
    <citation type="journal article" date="2016" name="Nature">
        <title>The genome of the seagrass Zostera marina reveals angiosperm adaptation to the sea.</title>
        <authorList>
            <person name="Olsen J.L."/>
            <person name="Rouze P."/>
            <person name="Verhelst B."/>
            <person name="Lin Y.-C."/>
            <person name="Bayer T."/>
            <person name="Collen J."/>
            <person name="Dattolo E."/>
            <person name="De Paoli E."/>
            <person name="Dittami S."/>
            <person name="Maumus F."/>
            <person name="Michel G."/>
            <person name="Kersting A."/>
            <person name="Lauritano C."/>
            <person name="Lohaus R."/>
            <person name="Toepel M."/>
            <person name="Tonon T."/>
            <person name="Vanneste K."/>
            <person name="Amirebrahimi M."/>
            <person name="Brakel J."/>
            <person name="Bostroem C."/>
            <person name="Chovatia M."/>
            <person name="Grimwood J."/>
            <person name="Jenkins J.W."/>
            <person name="Jueterbock A."/>
            <person name="Mraz A."/>
            <person name="Stam W.T."/>
            <person name="Tice H."/>
            <person name="Bornberg-Bauer E."/>
            <person name="Green P.J."/>
            <person name="Pearson G.A."/>
            <person name="Procaccini G."/>
            <person name="Duarte C.M."/>
            <person name="Schmutz J."/>
            <person name="Reusch T.B.H."/>
            <person name="Van de Peer Y."/>
        </authorList>
    </citation>
    <scope>NUCLEOTIDE SEQUENCE [LARGE SCALE GENOMIC DNA]</scope>
    <source>
        <strain evidence="4">cv. Finnish</strain>
    </source>
</reference>
<comment type="caution">
    <text evidence="3">The sequence shown here is derived from an EMBL/GenBank/DDBJ whole genome shotgun (WGS) entry which is preliminary data.</text>
</comment>
<dbReference type="PANTHER" id="PTHR47926:SF342">
    <property type="entry name" value="TETRATRICOPEPTIDE-LIKE HELICAL DOMAIN-CONTAINING PROTEIN-RELATED"/>
    <property type="match status" value="1"/>
</dbReference>
<dbReference type="AlphaFoldDB" id="A0A0K9NKA3"/>
<dbReference type="GO" id="GO:0009451">
    <property type="term" value="P:RNA modification"/>
    <property type="evidence" value="ECO:0000318"/>
    <property type="project" value="GO_Central"/>
</dbReference>
<dbReference type="FunFam" id="1.25.40.10:FF:001093">
    <property type="entry name" value="Pentatricopeptide repeat-containing protein At2g34400"/>
    <property type="match status" value="1"/>
</dbReference>
<keyword evidence="1" id="KW-0677">Repeat</keyword>
<dbReference type="Pfam" id="PF13041">
    <property type="entry name" value="PPR_2"/>
    <property type="match status" value="1"/>
</dbReference>
<name>A0A0K9NKA3_ZOSMR</name>
<sequence length="621" mass="68586">MYRFVRPTVVEYRFLTPLVIHRSVSSVFFFMNYFFHRSRPIRPSIAHLTNCRISSSGVGNGYGDSFAYEIVMALNNCARSSSSHAGRRIHCQVLKTGFLFSNQYIATALLDVYCKCKRYLDADNLFDEMPIRNVVAWNSMIHGYSRSEFPVSSLELLGKMGINGMSPTAFTLSSVVSACAIVGDVKMGMAVHSVSLKRGLWSNVVVGTALINAYAKCFYMDEARRVFEEMEERNVLTWTSLIDGYVAMGKGTDEVMYLTKMMMGSSDVRLNAVTCTTVLTAFCGFEELRYGRQIHSVIVRQGLESNPYVSTALTTMYSKCAASADFAEIAKNFNISTDLVSRNSVITGLVNMGRNSEALDRFVEMRRTQNVSSDDFTFGSLLKAIGALSALDIGTQIHGLCLKTGFGCSICVGNGLISMYGKCGGIAESQIVFYSMEQPDLVSWNSLLSGYAHQGRGEVAVQLFDKMLLQTYMKPDKTTFLSVLSACSHAGYVEKGIRYFQLMKQMISSTPEIEHYGCMIDLLGRAGYLDEAEALMNDMPFKPGPSVYRALLSACMVHGNVEIGRRAAGGLLKLCPDDCSPYALLSNVFAGKSHWSKAALIHRFMDEKGIKKKPGLSRIGS</sequence>
<dbReference type="Pfam" id="PF20431">
    <property type="entry name" value="E_motif"/>
    <property type="match status" value="1"/>
</dbReference>
<dbReference type="Gene3D" id="1.25.40.10">
    <property type="entry name" value="Tetratricopeptide repeat domain"/>
    <property type="match status" value="4"/>
</dbReference>
<dbReference type="Proteomes" id="UP000036987">
    <property type="component" value="Unassembled WGS sequence"/>
</dbReference>
<organism evidence="3 4">
    <name type="scientific">Zostera marina</name>
    <name type="common">Eelgrass</name>
    <dbReference type="NCBI Taxonomy" id="29655"/>
    <lineage>
        <taxon>Eukaryota</taxon>
        <taxon>Viridiplantae</taxon>
        <taxon>Streptophyta</taxon>
        <taxon>Embryophyta</taxon>
        <taxon>Tracheophyta</taxon>
        <taxon>Spermatophyta</taxon>
        <taxon>Magnoliopsida</taxon>
        <taxon>Liliopsida</taxon>
        <taxon>Zosteraceae</taxon>
        <taxon>Zostera</taxon>
    </lineage>
</organism>
<dbReference type="PANTHER" id="PTHR47926">
    <property type="entry name" value="PENTATRICOPEPTIDE REPEAT-CONTAINING PROTEIN"/>
    <property type="match status" value="1"/>
</dbReference>
<dbReference type="NCBIfam" id="TIGR00756">
    <property type="entry name" value="PPR"/>
    <property type="match status" value="4"/>
</dbReference>
<evidence type="ECO:0000256" key="1">
    <source>
        <dbReference type="ARBA" id="ARBA00022737"/>
    </source>
</evidence>